<keyword evidence="3" id="KW-1185">Reference proteome</keyword>
<dbReference type="EMBL" id="JBJKBG010000003">
    <property type="protein sequence ID" value="KAL3746626.1"/>
    <property type="molecule type" value="Genomic_DNA"/>
</dbReference>
<sequence>MRTSSERIGGERWRREEQREAASLGLRQRAERLGSGSGRGVRSPAGRWPEWHRRRSAGRDKTGTAAASSERKGCDPARVRLRGKAAMRKQRRRTRGGSASVAGETGAAAVK</sequence>
<comment type="caution">
    <text evidence="2">The sequence shown here is derived from an EMBL/GenBank/DDBJ whole genome shotgun (WGS) entry which is preliminary data.</text>
</comment>
<dbReference type="AlphaFoldDB" id="A0ABD3L409"/>
<gene>
    <name evidence="2" type="ORF">ACJRO7_015570</name>
</gene>
<reference evidence="2 3" key="1">
    <citation type="submission" date="2024-11" db="EMBL/GenBank/DDBJ databases">
        <title>Chromosome-level genome assembly of Eucalyptus globulus Labill. provides insights into its genome evolution.</title>
        <authorList>
            <person name="Li X."/>
        </authorList>
    </citation>
    <scope>NUCLEOTIDE SEQUENCE [LARGE SCALE GENOMIC DNA]</scope>
    <source>
        <strain evidence="2">CL2024</strain>
        <tissue evidence="2">Fresh tender leaves</tissue>
    </source>
</reference>
<feature type="compositionally biased region" description="Basic and acidic residues" evidence="1">
    <location>
        <begin position="69"/>
        <end position="78"/>
    </location>
</feature>
<feature type="compositionally biased region" description="Basic and acidic residues" evidence="1">
    <location>
        <begin position="1"/>
        <end position="20"/>
    </location>
</feature>
<accession>A0ABD3L409</accession>
<protein>
    <submittedName>
        <fullName evidence="2">Uncharacterized protein</fullName>
    </submittedName>
</protein>
<feature type="compositionally biased region" description="Basic residues" evidence="1">
    <location>
        <begin position="79"/>
        <end position="95"/>
    </location>
</feature>
<name>A0ABD3L409_EUCGL</name>
<dbReference type="Proteomes" id="UP001634007">
    <property type="component" value="Unassembled WGS sequence"/>
</dbReference>
<evidence type="ECO:0000256" key="1">
    <source>
        <dbReference type="SAM" id="MobiDB-lite"/>
    </source>
</evidence>
<proteinExistence type="predicted"/>
<feature type="region of interest" description="Disordered" evidence="1">
    <location>
        <begin position="1"/>
        <end position="111"/>
    </location>
</feature>
<organism evidence="2 3">
    <name type="scientific">Eucalyptus globulus</name>
    <name type="common">Tasmanian blue gum</name>
    <dbReference type="NCBI Taxonomy" id="34317"/>
    <lineage>
        <taxon>Eukaryota</taxon>
        <taxon>Viridiplantae</taxon>
        <taxon>Streptophyta</taxon>
        <taxon>Embryophyta</taxon>
        <taxon>Tracheophyta</taxon>
        <taxon>Spermatophyta</taxon>
        <taxon>Magnoliopsida</taxon>
        <taxon>eudicotyledons</taxon>
        <taxon>Gunneridae</taxon>
        <taxon>Pentapetalae</taxon>
        <taxon>rosids</taxon>
        <taxon>malvids</taxon>
        <taxon>Myrtales</taxon>
        <taxon>Myrtaceae</taxon>
        <taxon>Myrtoideae</taxon>
        <taxon>Eucalypteae</taxon>
        <taxon>Eucalyptus</taxon>
    </lineage>
</organism>
<evidence type="ECO:0000313" key="2">
    <source>
        <dbReference type="EMBL" id="KAL3746626.1"/>
    </source>
</evidence>
<evidence type="ECO:0000313" key="3">
    <source>
        <dbReference type="Proteomes" id="UP001634007"/>
    </source>
</evidence>